<feature type="binding site" evidence="2">
    <location>
        <position position="378"/>
    </location>
    <ligand>
        <name>Zn(2+)</name>
        <dbReference type="ChEBI" id="CHEBI:29105"/>
        <note>catalytic</note>
    </ligand>
</feature>
<keyword evidence="2" id="KW-0862">Zinc</keyword>
<dbReference type="GO" id="GO:0006509">
    <property type="term" value="P:membrane protein ectodomain proteolysis"/>
    <property type="evidence" value="ECO:0000318"/>
    <property type="project" value="GO_Central"/>
</dbReference>
<keyword evidence="9" id="KW-1185">Reference proteome</keyword>
<comment type="caution">
    <text evidence="2">Lacks conserved residue(s) required for the propagation of feature annotation.</text>
</comment>
<evidence type="ECO:0000313" key="7">
    <source>
        <dbReference type="EMBL" id="ESN99661.1"/>
    </source>
</evidence>
<keyword evidence="2" id="KW-0479">Metal-binding</keyword>
<dbReference type="SMART" id="SM00608">
    <property type="entry name" value="ACR"/>
    <property type="match status" value="1"/>
</dbReference>
<dbReference type="InterPro" id="IPR002870">
    <property type="entry name" value="Peptidase_M12B_N"/>
</dbReference>
<reference evidence="8" key="3">
    <citation type="submission" date="2015-06" db="UniProtKB">
        <authorList>
            <consortium name="EnsemblMetazoa"/>
        </authorList>
    </citation>
    <scope>IDENTIFICATION</scope>
</reference>
<dbReference type="CDD" id="cd04269">
    <property type="entry name" value="ZnMc_adamalysin_II_like"/>
    <property type="match status" value="1"/>
</dbReference>
<dbReference type="GO" id="GO:0046872">
    <property type="term" value="F:metal ion binding"/>
    <property type="evidence" value="ECO:0007669"/>
    <property type="project" value="UniProtKB-KW"/>
</dbReference>
<reference evidence="9" key="1">
    <citation type="submission" date="2012-12" db="EMBL/GenBank/DDBJ databases">
        <authorList>
            <person name="Hellsten U."/>
            <person name="Grimwood J."/>
            <person name="Chapman J.A."/>
            <person name="Shapiro H."/>
            <person name="Aerts A."/>
            <person name="Otillar R.P."/>
            <person name="Terry A.Y."/>
            <person name="Boore J.L."/>
            <person name="Simakov O."/>
            <person name="Marletaz F."/>
            <person name="Cho S.-J."/>
            <person name="Edsinger-Gonzales E."/>
            <person name="Havlak P."/>
            <person name="Kuo D.-H."/>
            <person name="Larsson T."/>
            <person name="Lv J."/>
            <person name="Arendt D."/>
            <person name="Savage R."/>
            <person name="Osoegawa K."/>
            <person name="de Jong P."/>
            <person name="Lindberg D.R."/>
            <person name="Seaver E.C."/>
            <person name="Weisblat D.A."/>
            <person name="Putnam N.H."/>
            <person name="Grigoriev I.V."/>
            <person name="Rokhsar D.S."/>
        </authorList>
    </citation>
    <scope>NUCLEOTIDE SEQUENCE</scope>
</reference>
<dbReference type="GO" id="GO:0004222">
    <property type="term" value="F:metalloendopeptidase activity"/>
    <property type="evidence" value="ECO:0000318"/>
    <property type="project" value="GO_Central"/>
</dbReference>
<feature type="region of interest" description="Disordered" evidence="3">
    <location>
        <begin position="793"/>
        <end position="936"/>
    </location>
</feature>
<dbReference type="PANTHER" id="PTHR11905">
    <property type="entry name" value="ADAM A DISINTEGRIN AND METALLOPROTEASE DOMAIN"/>
    <property type="match status" value="1"/>
</dbReference>
<feature type="domain" description="Peptidase M12B" evidence="6">
    <location>
        <begin position="232"/>
        <end position="432"/>
    </location>
</feature>
<feature type="region of interest" description="Disordered" evidence="3">
    <location>
        <begin position="740"/>
        <end position="760"/>
    </location>
</feature>
<feature type="compositionally biased region" description="Low complexity" evidence="3">
    <location>
        <begin position="863"/>
        <end position="878"/>
    </location>
</feature>
<dbReference type="CTD" id="20212439"/>
<organism evidence="8 9">
    <name type="scientific">Helobdella robusta</name>
    <name type="common">Californian leech</name>
    <dbReference type="NCBI Taxonomy" id="6412"/>
    <lineage>
        <taxon>Eukaryota</taxon>
        <taxon>Metazoa</taxon>
        <taxon>Spiralia</taxon>
        <taxon>Lophotrochozoa</taxon>
        <taxon>Annelida</taxon>
        <taxon>Clitellata</taxon>
        <taxon>Hirudinea</taxon>
        <taxon>Rhynchobdellida</taxon>
        <taxon>Glossiphoniidae</taxon>
        <taxon>Helobdella</taxon>
    </lineage>
</organism>
<keyword evidence="1" id="KW-1015">Disulfide bond</keyword>
<dbReference type="EMBL" id="AMQM01005853">
    <property type="status" value="NOT_ANNOTATED_CDS"/>
    <property type="molecule type" value="Genomic_DNA"/>
</dbReference>
<evidence type="ECO:0000256" key="3">
    <source>
        <dbReference type="SAM" id="MobiDB-lite"/>
    </source>
</evidence>
<keyword evidence="4" id="KW-0472">Membrane</keyword>
<dbReference type="AlphaFoldDB" id="T1FUE3"/>
<dbReference type="InterPro" id="IPR024079">
    <property type="entry name" value="MetalloPept_cat_dom_sf"/>
</dbReference>
<proteinExistence type="predicted"/>
<dbReference type="InterPro" id="IPR001762">
    <property type="entry name" value="Disintegrin_dom"/>
</dbReference>
<dbReference type="EnsemblMetazoa" id="HelroT192899">
    <property type="protein sequence ID" value="HelroP192899"/>
    <property type="gene ID" value="HelroG192899"/>
</dbReference>
<feature type="binding site" evidence="2">
    <location>
        <position position="368"/>
    </location>
    <ligand>
        <name>Zn(2+)</name>
        <dbReference type="ChEBI" id="CHEBI:29105"/>
        <note>catalytic</note>
    </ligand>
</feature>
<evidence type="ECO:0000256" key="2">
    <source>
        <dbReference type="PROSITE-ProRule" id="PRU00276"/>
    </source>
</evidence>
<dbReference type="InParanoid" id="T1FUE3"/>
<dbReference type="InterPro" id="IPR006586">
    <property type="entry name" value="ADAM_Cys-rich"/>
</dbReference>
<dbReference type="PROSITE" id="PS50215">
    <property type="entry name" value="ADAM_MEPRO"/>
    <property type="match status" value="1"/>
</dbReference>
<feature type="compositionally biased region" description="Low complexity" evidence="3">
    <location>
        <begin position="813"/>
        <end position="826"/>
    </location>
</feature>
<dbReference type="Pfam" id="PF00200">
    <property type="entry name" value="Disintegrin"/>
    <property type="match status" value="1"/>
</dbReference>
<dbReference type="InterPro" id="IPR001590">
    <property type="entry name" value="Peptidase_M12B"/>
</dbReference>
<evidence type="ECO:0000259" key="6">
    <source>
        <dbReference type="PROSITE" id="PS50215"/>
    </source>
</evidence>
<name>T1FUE3_HELRO</name>
<dbReference type="Pfam" id="PF01562">
    <property type="entry name" value="Pep_M12B_propep"/>
    <property type="match status" value="1"/>
</dbReference>
<keyword evidence="4" id="KW-1133">Transmembrane helix</keyword>
<dbReference type="KEGG" id="hro:HELRODRAFT_192899"/>
<dbReference type="PANTHER" id="PTHR11905:SF159">
    <property type="entry name" value="ADAM METALLOPROTEASE"/>
    <property type="match status" value="1"/>
</dbReference>
<dbReference type="GeneID" id="20212439"/>
<dbReference type="Proteomes" id="UP000015101">
    <property type="component" value="Unassembled WGS sequence"/>
</dbReference>
<evidence type="ECO:0008006" key="10">
    <source>
        <dbReference type="Google" id="ProtNLM"/>
    </source>
</evidence>
<dbReference type="SUPFAM" id="SSF57552">
    <property type="entry name" value="Blood coagulation inhibitor (disintegrin)"/>
    <property type="match status" value="1"/>
</dbReference>
<dbReference type="InterPro" id="IPR036436">
    <property type="entry name" value="Disintegrin_dom_sf"/>
</dbReference>
<dbReference type="SUPFAM" id="SSF55486">
    <property type="entry name" value="Metalloproteases ('zincins'), catalytic domain"/>
    <property type="match status" value="1"/>
</dbReference>
<dbReference type="EMBL" id="KB097106">
    <property type="protein sequence ID" value="ESN99661.1"/>
    <property type="molecule type" value="Genomic_DNA"/>
</dbReference>
<evidence type="ECO:0000313" key="8">
    <source>
        <dbReference type="EnsemblMetazoa" id="HelroP192899"/>
    </source>
</evidence>
<evidence type="ECO:0000256" key="1">
    <source>
        <dbReference type="ARBA" id="ARBA00023157"/>
    </source>
</evidence>
<dbReference type="InterPro" id="IPR034027">
    <property type="entry name" value="Reprolysin_adamalysin"/>
</dbReference>
<sequence>MTTTPVICNEKYGYVVAAPETVAEEVEVVGAEHVLIHVNNEPVSSSFVKNDHHSPRLLIRVTFKNMTFDLDVSLNTGLLSSTYKEFYIRNNTVHRWHSNQTETFCYYIGNVLDRPSTSSVALSTCSGVKPCNETKRDENTKRYDRGFFSVDGQTYHITPIYLNGSTSQVTSYKISRDVDYPKEKKFCGVSEMTEKLKESLQMNGVHPRFKRQSAPTSSMSDKLIMELYICNDYARVIINYCSLQYKLSSFSRSMVFQSTKEIVNAANLLFQTVGMYVVLVGTEIWEDKDQITVDADSNLTLKNYQSYSFLTLQTRAKFDVTFLISKVNFNGAVLGYAPVSSMCSSTNSNGIMTAIGTNVGVSGAILAHEMGHNLGLSHDSDSCFCDTKDVTCIMYSQASTQRPSRSFSSCSKDQLAVSLTKKGLDICLKNIPDTIFDSVPVCGNGFVESGETCDCGRATNQFCNNDCCNATTCQLIKTAQCASGGCCNVDKCTLKSLGTVCRGPKDPICDLPEYCDGSSFLCPLDVFTHEGVPCKASNMDGYCSSGQCHNHLSQCQILFGPAAATSDASCYKQNTRGDINGFCDYKPSTTDSGKFTYSACDDQNLFDYGTSVENPGMVPSGSVCGSNKMCKNRRCMDVSEVMNMSPCPACVQGVGGAKVGLIVGLIIFFLILIAIIALCIYDYKHKKFFINTMSTVCRKISSKVQPAAAPLKYNNNLKRPTIEHKGRENIAYVSDASIIPTRNNKPTKPPPPKFNNNNNYDTNTYQGLDEREIPYANYMELNAGGLMNSYVSTPTSSYPPSNAFQPHQPPQKPAWLPQQLQQQQTLAGTGANDFKTPLRRAPSRPTYQPSNPTPANARPTNLPIKPVTEPTKPVKPSTNAPTRPANLAQPKVPPSSAKPKTFADNNNNDQNNNNKNNNNNNNNNRTSGNGKTKATVKNLKNIFENAMP</sequence>
<dbReference type="Pfam" id="PF01421">
    <property type="entry name" value="Reprolysin"/>
    <property type="match status" value="1"/>
</dbReference>
<dbReference type="Gene3D" id="3.40.390.10">
    <property type="entry name" value="Collagenase (Catalytic Domain)"/>
    <property type="match status" value="1"/>
</dbReference>
<dbReference type="RefSeq" id="XP_009022407.1">
    <property type="nucleotide sequence ID" value="XM_009024159.1"/>
</dbReference>
<gene>
    <name evidence="8" type="primary">20212439</name>
    <name evidence="7" type="ORF">HELRODRAFT_192899</name>
</gene>
<feature type="compositionally biased region" description="Polar residues" evidence="3">
    <location>
        <begin position="845"/>
        <end position="854"/>
    </location>
</feature>
<reference evidence="7 9" key="2">
    <citation type="journal article" date="2013" name="Nature">
        <title>Insights into bilaterian evolution from three spiralian genomes.</title>
        <authorList>
            <person name="Simakov O."/>
            <person name="Marletaz F."/>
            <person name="Cho S.J."/>
            <person name="Edsinger-Gonzales E."/>
            <person name="Havlak P."/>
            <person name="Hellsten U."/>
            <person name="Kuo D.H."/>
            <person name="Larsson T."/>
            <person name="Lv J."/>
            <person name="Arendt D."/>
            <person name="Savage R."/>
            <person name="Osoegawa K."/>
            <person name="de Jong P."/>
            <person name="Grimwood J."/>
            <person name="Chapman J.A."/>
            <person name="Shapiro H."/>
            <person name="Aerts A."/>
            <person name="Otillar R.P."/>
            <person name="Terry A.Y."/>
            <person name="Boore J.L."/>
            <person name="Grigoriev I.V."/>
            <person name="Lindberg D.R."/>
            <person name="Seaver E.C."/>
            <person name="Weisblat D.A."/>
            <person name="Putnam N.H."/>
            <person name="Rokhsar D.S."/>
        </authorList>
    </citation>
    <scope>NUCLEOTIDE SEQUENCE</scope>
</reference>
<evidence type="ECO:0000313" key="9">
    <source>
        <dbReference type="Proteomes" id="UP000015101"/>
    </source>
</evidence>
<dbReference type="HOGENOM" id="CLU_310411_0_0_1"/>
<feature type="compositionally biased region" description="Low complexity" evidence="3">
    <location>
        <begin position="905"/>
        <end position="924"/>
    </location>
</feature>
<protein>
    <recommendedName>
        <fullName evidence="10">Peptidase M12B domain-containing protein</fullName>
    </recommendedName>
</protein>
<dbReference type="OrthoDB" id="5951731at2759"/>
<dbReference type="Pfam" id="PF08516">
    <property type="entry name" value="ADAM_CR"/>
    <property type="match status" value="1"/>
</dbReference>
<feature type="transmembrane region" description="Helical" evidence="4">
    <location>
        <begin position="659"/>
        <end position="681"/>
    </location>
</feature>
<dbReference type="PROSITE" id="PS50214">
    <property type="entry name" value="DISINTEGRIN_2"/>
    <property type="match status" value="1"/>
</dbReference>
<feature type="domain" description="Disintegrin" evidence="5">
    <location>
        <begin position="439"/>
        <end position="530"/>
    </location>
</feature>
<evidence type="ECO:0000259" key="5">
    <source>
        <dbReference type="PROSITE" id="PS50214"/>
    </source>
</evidence>
<evidence type="ECO:0000256" key="4">
    <source>
        <dbReference type="SAM" id="Phobius"/>
    </source>
</evidence>
<dbReference type="Gene3D" id="4.10.70.10">
    <property type="entry name" value="Disintegrin domain"/>
    <property type="match status" value="1"/>
</dbReference>
<dbReference type="EMBL" id="AMQM01005852">
    <property type="status" value="NOT_ANNOTATED_CDS"/>
    <property type="molecule type" value="Genomic_DNA"/>
</dbReference>
<dbReference type="eggNOG" id="KOG3607">
    <property type="taxonomic scope" value="Eukaryota"/>
</dbReference>
<keyword evidence="4" id="KW-0812">Transmembrane</keyword>
<feature type="active site" evidence="2">
    <location>
        <position position="369"/>
    </location>
</feature>
<dbReference type="FunFam" id="4.10.70.10:FF:000003">
    <property type="entry name" value="Disintegrin and metalloproteinase domain-containing protein 17"/>
    <property type="match status" value="1"/>
</dbReference>
<feature type="binding site" evidence="2">
    <location>
        <position position="372"/>
    </location>
    <ligand>
        <name>Zn(2+)</name>
        <dbReference type="ChEBI" id="CHEBI:29105"/>
        <note>catalytic</note>
    </ligand>
</feature>
<accession>T1FUE3</accession>
<dbReference type="SMART" id="SM00050">
    <property type="entry name" value="DISIN"/>
    <property type="match status" value="1"/>
</dbReference>